<dbReference type="InterPro" id="IPR036052">
    <property type="entry name" value="TrpB-like_PALP_sf"/>
</dbReference>
<evidence type="ECO:0000256" key="6">
    <source>
        <dbReference type="ARBA" id="ARBA00022898"/>
    </source>
</evidence>
<gene>
    <name evidence="8" type="ORF">ACFFUR_12965</name>
</gene>
<feature type="domain" description="Tryptophan synthase beta chain-like PALP" evidence="7">
    <location>
        <begin position="22"/>
        <end position="307"/>
    </location>
</feature>
<dbReference type="PROSITE" id="PS00165">
    <property type="entry name" value="DEHYDRATASE_SER_THR"/>
    <property type="match status" value="1"/>
</dbReference>
<comment type="caution">
    <text evidence="8">The sequence shown here is derived from an EMBL/GenBank/DDBJ whole genome shotgun (WGS) entry which is preliminary data.</text>
</comment>
<evidence type="ECO:0000256" key="1">
    <source>
        <dbReference type="ARBA" id="ARBA00001913"/>
    </source>
</evidence>
<dbReference type="CDD" id="cd01562">
    <property type="entry name" value="Thr-dehyd"/>
    <property type="match status" value="1"/>
</dbReference>
<dbReference type="Gene3D" id="3.40.50.1100">
    <property type="match status" value="2"/>
</dbReference>
<comment type="cofactor">
    <cofactor evidence="3">
        <name>Mn(2+)</name>
        <dbReference type="ChEBI" id="CHEBI:29035"/>
    </cofactor>
</comment>
<dbReference type="RefSeq" id="WP_290247509.1">
    <property type="nucleotide sequence ID" value="NZ_JAUFQT010000001.1"/>
</dbReference>
<evidence type="ECO:0000256" key="3">
    <source>
        <dbReference type="ARBA" id="ARBA00001936"/>
    </source>
</evidence>
<keyword evidence="6" id="KW-0663">Pyridoxal phosphate</keyword>
<sequence>MENYRFPKLIEIKQAYQRIMAYVHRTPIMTCSTIDKMAGCEIFFKCENLQKVGSFKARGATNALLKLSPSQREKGVATHSSGNHAAALALAANLCGNKAYIVMPSNSSQIKKDAVKGYGGEIIECEPGQKFREAKLEEVLRNTGASYIPPYDHMDVIEGQATCALEMWEEKIPFDALITPVGGGGLFAGTILTTHYKSKKTPVYAGEPKGADDAYQSFKSKKYIPLKNPKTIADGLLTSLGKRNFEIILALGEDIFTVTDKEIVEAMQLIFERMKLVVEPSSAVALAAILANKKVFAGKKVGLILSGGNIDWEHLPF</sequence>
<comment type="cofactor">
    <cofactor evidence="1">
        <name>Ca(2+)</name>
        <dbReference type="ChEBI" id="CHEBI:29108"/>
    </cofactor>
</comment>
<evidence type="ECO:0000259" key="7">
    <source>
        <dbReference type="Pfam" id="PF00291"/>
    </source>
</evidence>
<dbReference type="InterPro" id="IPR000634">
    <property type="entry name" value="Ser/Thr_deHydtase_PyrdxlP-BS"/>
</dbReference>
<evidence type="ECO:0000256" key="5">
    <source>
        <dbReference type="ARBA" id="ARBA00022842"/>
    </source>
</evidence>
<dbReference type="PANTHER" id="PTHR43050:SF1">
    <property type="entry name" value="SERINE RACEMASE"/>
    <property type="match status" value="1"/>
</dbReference>
<evidence type="ECO:0000256" key="4">
    <source>
        <dbReference type="ARBA" id="ARBA00001946"/>
    </source>
</evidence>
<dbReference type="InterPro" id="IPR001926">
    <property type="entry name" value="TrpB-like_PALP"/>
</dbReference>
<evidence type="ECO:0000256" key="2">
    <source>
        <dbReference type="ARBA" id="ARBA00001933"/>
    </source>
</evidence>
<keyword evidence="5" id="KW-0460">Magnesium</keyword>
<dbReference type="Proteomes" id="UP001589654">
    <property type="component" value="Unassembled WGS sequence"/>
</dbReference>
<evidence type="ECO:0000313" key="8">
    <source>
        <dbReference type="EMBL" id="MFB9212719.1"/>
    </source>
</evidence>
<protein>
    <submittedName>
        <fullName evidence="8">Threonine/serine dehydratase</fullName>
    </submittedName>
</protein>
<dbReference type="EMBL" id="JBHMEW010000063">
    <property type="protein sequence ID" value="MFB9212719.1"/>
    <property type="molecule type" value="Genomic_DNA"/>
</dbReference>
<comment type="cofactor">
    <cofactor evidence="2">
        <name>pyridoxal 5'-phosphate</name>
        <dbReference type="ChEBI" id="CHEBI:597326"/>
    </cofactor>
</comment>
<dbReference type="Pfam" id="PF00291">
    <property type="entry name" value="PALP"/>
    <property type="match status" value="1"/>
</dbReference>
<accession>A0ABV5J7A9</accession>
<comment type="cofactor">
    <cofactor evidence="4">
        <name>Mg(2+)</name>
        <dbReference type="ChEBI" id="CHEBI:18420"/>
    </cofactor>
</comment>
<dbReference type="SUPFAM" id="SSF53686">
    <property type="entry name" value="Tryptophan synthase beta subunit-like PLP-dependent enzymes"/>
    <property type="match status" value="1"/>
</dbReference>
<proteinExistence type="predicted"/>
<name>A0ABV5J7A9_9BACT</name>
<organism evidence="8 9">
    <name type="scientific">Echinicola jeungdonensis</name>
    <dbReference type="NCBI Taxonomy" id="709343"/>
    <lineage>
        <taxon>Bacteria</taxon>
        <taxon>Pseudomonadati</taxon>
        <taxon>Bacteroidota</taxon>
        <taxon>Cytophagia</taxon>
        <taxon>Cytophagales</taxon>
        <taxon>Cyclobacteriaceae</taxon>
        <taxon>Echinicola</taxon>
    </lineage>
</organism>
<reference evidence="8 9" key="1">
    <citation type="submission" date="2024-09" db="EMBL/GenBank/DDBJ databases">
        <authorList>
            <person name="Sun Q."/>
            <person name="Mori K."/>
        </authorList>
    </citation>
    <scope>NUCLEOTIDE SEQUENCE [LARGE SCALE GENOMIC DNA]</scope>
    <source>
        <strain evidence="8 9">CECT 7682</strain>
    </source>
</reference>
<keyword evidence="9" id="KW-1185">Reference proteome</keyword>
<evidence type="ECO:0000313" key="9">
    <source>
        <dbReference type="Proteomes" id="UP001589654"/>
    </source>
</evidence>
<dbReference type="PANTHER" id="PTHR43050">
    <property type="entry name" value="SERINE / THREONINE RACEMASE FAMILY MEMBER"/>
    <property type="match status" value="1"/>
</dbReference>